<evidence type="ECO:0000259" key="22">
    <source>
        <dbReference type="PROSITE" id="PS50927"/>
    </source>
</evidence>
<dbReference type="Proteomes" id="UP001293593">
    <property type="component" value="Unassembled WGS sequence"/>
</dbReference>
<dbReference type="SUPFAM" id="SSF56112">
    <property type="entry name" value="Protein kinase-like (PK-like)"/>
    <property type="match status" value="1"/>
</dbReference>
<keyword evidence="10 18" id="KW-0067">ATP-binding</keyword>
<dbReference type="Pfam" id="PF01453">
    <property type="entry name" value="B_lectin"/>
    <property type="match status" value="1"/>
</dbReference>
<evidence type="ECO:0000256" key="3">
    <source>
        <dbReference type="ARBA" id="ARBA00022536"/>
    </source>
</evidence>
<dbReference type="SMART" id="SM00108">
    <property type="entry name" value="B_lectin"/>
    <property type="match status" value="1"/>
</dbReference>
<comment type="caution">
    <text evidence="23">The sequence shown here is derived from an EMBL/GenBank/DDBJ whole genome shotgun (WGS) entry which is preliminary data.</text>
</comment>
<evidence type="ECO:0000256" key="8">
    <source>
        <dbReference type="ARBA" id="ARBA00022741"/>
    </source>
</evidence>
<accession>A0AAE1N6D4</accession>
<evidence type="ECO:0000256" key="6">
    <source>
        <dbReference type="ARBA" id="ARBA00022729"/>
    </source>
</evidence>
<evidence type="ECO:0000256" key="14">
    <source>
        <dbReference type="ARBA" id="ARBA00023170"/>
    </source>
</evidence>
<evidence type="ECO:0000256" key="19">
    <source>
        <dbReference type="PROSITE-ProRule" id="PRU10141"/>
    </source>
</evidence>
<evidence type="ECO:0000256" key="17">
    <source>
        <dbReference type="ARBA" id="ARBA00048679"/>
    </source>
</evidence>
<dbReference type="CDD" id="cd14066">
    <property type="entry name" value="STKc_IRAK"/>
    <property type="match status" value="1"/>
</dbReference>
<feature type="domain" description="Bulb-type lectin" evidence="22">
    <location>
        <begin position="32"/>
        <end position="156"/>
    </location>
</feature>
<evidence type="ECO:0000256" key="5">
    <source>
        <dbReference type="ARBA" id="ARBA00022692"/>
    </source>
</evidence>
<comment type="similarity">
    <text evidence="18">Belongs to the protein kinase superfamily. Ser/Thr protein kinase family.</text>
</comment>
<evidence type="ECO:0000256" key="15">
    <source>
        <dbReference type="ARBA" id="ARBA00023180"/>
    </source>
</evidence>
<keyword evidence="11" id="KW-1133">Transmembrane helix</keyword>
<evidence type="ECO:0000256" key="2">
    <source>
        <dbReference type="ARBA" id="ARBA00022527"/>
    </source>
</evidence>
<dbReference type="Gene3D" id="1.10.510.10">
    <property type="entry name" value="Transferase(Phosphotransferase) domain 1"/>
    <property type="match status" value="1"/>
</dbReference>
<evidence type="ECO:0000313" key="24">
    <source>
        <dbReference type="Proteomes" id="UP001293593"/>
    </source>
</evidence>
<reference evidence="23" key="1">
    <citation type="submission" date="2023-10" db="EMBL/GenBank/DDBJ databases">
        <title>Chromosome-level genome of the transformable northern wattle, Acacia crassicarpa.</title>
        <authorList>
            <person name="Massaro I."/>
            <person name="Sinha N.R."/>
            <person name="Poethig S."/>
            <person name="Leichty A.R."/>
        </authorList>
    </citation>
    <scope>NUCLEOTIDE SEQUENCE</scope>
    <source>
        <strain evidence="23">Acra3RX</strain>
        <tissue evidence="23">Leaf</tissue>
    </source>
</reference>
<keyword evidence="3" id="KW-0245">EGF-like domain</keyword>
<evidence type="ECO:0000256" key="9">
    <source>
        <dbReference type="ARBA" id="ARBA00022777"/>
    </source>
</evidence>
<dbReference type="Gene3D" id="2.90.10.10">
    <property type="entry name" value="Bulb-type lectin domain"/>
    <property type="match status" value="2"/>
</dbReference>
<keyword evidence="8 18" id="KW-0547">Nucleotide-binding</keyword>
<dbReference type="InterPro" id="IPR017441">
    <property type="entry name" value="Protein_kinase_ATP_BS"/>
</dbReference>
<dbReference type="InterPro" id="IPR051343">
    <property type="entry name" value="G-type_lectin_kinases/EP1-like"/>
</dbReference>
<evidence type="ECO:0000256" key="13">
    <source>
        <dbReference type="ARBA" id="ARBA00023157"/>
    </source>
</evidence>
<keyword evidence="13" id="KW-1015">Disulfide bond</keyword>
<evidence type="ECO:0000256" key="18">
    <source>
        <dbReference type="PIRNR" id="PIRNR000641"/>
    </source>
</evidence>
<keyword evidence="7" id="KW-0430">Lectin</keyword>
<keyword evidence="9 18" id="KW-0418">Kinase</keyword>
<dbReference type="InterPro" id="IPR001480">
    <property type="entry name" value="Bulb-type_lectin_dom"/>
</dbReference>
<keyword evidence="6 20" id="KW-0732">Signal</keyword>
<evidence type="ECO:0000256" key="4">
    <source>
        <dbReference type="ARBA" id="ARBA00022679"/>
    </source>
</evidence>
<evidence type="ECO:0000256" key="12">
    <source>
        <dbReference type="ARBA" id="ARBA00023136"/>
    </source>
</evidence>
<evidence type="ECO:0000256" key="16">
    <source>
        <dbReference type="ARBA" id="ARBA00047899"/>
    </source>
</evidence>
<dbReference type="SMART" id="SM00220">
    <property type="entry name" value="S_TKc"/>
    <property type="match status" value="1"/>
</dbReference>
<protein>
    <recommendedName>
        <fullName evidence="18">Receptor-like serine/threonine-protein kinase</fullName>
        <ecNumber evidence="18">2.7.11.1</ecNumber>
    </recommendedName>
</protein>
<evidence type="ECO:0000256" key="1">
    <source>
        <dbReference type="ARBA" id="ARBA00004479"/>
    </source>
</evidence>
<feature type="signal peptide" evidence="20">
    <location>
        <begin position="1"/>
        <end position="24"/>
    </location>
</feature>
<keyword evidence="4 18" id="KW-0808">Transferase</keyword>
<keyword evidence="12" id="KW-0472">Membrane</keyword>
<evidence type="ECO:0000256" key="11">
    <source>
        <dbReference type="ARBA" id="ARBA00022989"/>
    </source>
</evidence>
<keyword evidence="5" id="KW-0812">Transmembrane</keyword>
<organism evidence="23 24">
    <name type="scientific">Acacia crassicarpa</name>
    <name type="common">northern wattle</name>
    <dbReference type="NCBI Taxonomy" id="499986"/>
    <lineage>
        <taxon>Eukaryota</taxon>
        <taxon>Viridiplantae</taxon>
        <taxon>Streptophyta</taxon>
        <taxon>Embryophyta</taxon>
        <taxon>Tracheophyta</taxon>
        <taxon>Spermatophyta</taxon>
        <taxon>Magnoliopsida</taxon>
        <taxon>eudicotyledons</taxon>
        <taxon>Gunneridae</taxon>
        <taxon>Pentapetalae</taxon>
        <taxon>rosids</taxon>
        <taxon>fabids</taxon>
        <taxon>Fabales</taxon>
        <taxon>Fabaceae</taxon>
        <taxon>Caesalpinioideae</taxon>
        <taxon>mimosoid clade</taxon>
        <taxon>Acacieae</taxon>
        <taxon>Acacia</taxon>
    </lineage>
</organism>
<feature type="chain" id="PRO_5041931162" description="Receptor-like serine/threonine-protein kinase" evidence="20">
    <location>
        <begin position="25"/>
        <end position="800"/>
    </location>
</feature>
<dbReference type="InterPro" id="IPR024171">
    <property type="entry name" value="SRK-like_kinase"/>
</dbReference>
<dbReference type="GO" id="GO:0004674">
    <property type="term" value="F:protein serine/threonine kinase activity"/>
    <property type="evidence" value="ECO:0007669"/>
    <property type="project" value="UniProtKB-KW"/>
</dbReference>
<dbReference type="InterPro" id="IPR036426">
    <property type="entry name" value="Bulb-type_lectin_dom_sf"/>
</dbReference>
<dbReference type="PROSITE" id="PS50011">
    <property type="entry name" value="PROTEIN_KINASE_DOM"/>
    <property type="match status" value="1"/>
</dbReference>
<dbReference type="AlphaFoldDB" id="A0AAE1N6D4"/>
<gene>
    <name evidence="23" type="ORF">QN277_000575</name>
</gene>
<dbReference type="InterPro" id="IPR011009">
    <property type="entry name" value="Kinase-like_dom_sf"/>
</dbReference>
<dbReference type="PIRSF" id="PIRSF000641">
    <property type="entry name" value="SRK"/>
    <property type="match status" value="1"/>
</dbReference>
<dbReference type="PROSITE" id="PS50927">
    <property type="entry name" value="BULB_LECTIN"/>
    <property type="match status" value="1"/>
</dbReference>
<dbReference type="GO" id="GO:0005524">
    <property type="term" value="F:ATP binding"/>
    <property type="evidence" value="ECO:0007669"/>
    <property type="project" value="UniProtKB-UniRule"/>
</dbReference>
<dbReference type="PANTHER" id="PTHR47976:SF108">
    <property type="entry name" value="G-TYPE LECTIN S-RECEPTOR-LIKE SERINE_THREONINE-PROTEIN KINASE LECRK1"/>
    <property type="match status" value="1"/>
</dbReference>
<dbReference type="EC" id="2.7.11.1" evidence="18"/>
<evidence type="ECO:0000256" key="20">
    <source>
        <dbReference type="SAM" id="SignalP"/>
    </source>
</evidence>
<dbReference type="FunFam" id="2.90.10.10:FF:000013">
    <property type="entry name" value="G-type lectin S-receptor-like serine/threonine-protein kinase LECRK1"/>
    <property type="match status" value="1"/>
</dbReference>
<evidence type="ECO:0000256" key="10">
    <source>
        <dbReference type="ARBA" id="ARBA00022840"/>
    </source>
</evidence>
<dbReference type="SUPFAM" id="SSF51110">
    <property type="entry name" value="alpha-D-mannose-specific plant lectins"/>
    <property type="match status" value="1"/>
</dbReference>
<evidence type="ECO:0000256" key="7">
    <source>
        <dbReference type="ARBA" id="ARBA00022734"/>
    </source>
</evidence>
<dbReference type="FunFam" id="1.10.510.10:FF:000237">
    <property type="entry name" value="G-type lectin S-receptor-like serine/threonine-protein kinase"/>
    <property type="match status" value="1"/>
</dbReference>
<dbReference type="InterPro" id="IPR008271">
    <property type="entry name" value="Ser/Thr_kinase_AS"/>
</dbReference>
<dbReference type="PROSITE" id="PS00108">
    <property type="entry name" value="PROTEIN_KINASE_ST"/>
    <property type="match status" value="1"/>
</dbReference>
<keyword evidence="14" id="KW-0675">Receptor</keyword>
<dbReference type="EMBL" id="JAWXYG010000001">
    <property type="protein sequence ID" value="KAK4283647.1"/>
    <property type="molecule type" value="Genomic_DNA"/>
</dbReference>
<dbReference type="PANTHER" id="PTHR47976">
    <property type="entry name" value="G-TYPE LECTIN S-RECEPTOR-LIKE SERINE/THREONINE-PROTEIN KINASE SD2-5"/>
    <property type="match status" value="1"/>
</dbReference>
<keyword evidence="24" id="KW-1185">Reference proteome</keyword>
<proteinExistence type="inferred from homology"/>
<dbReference type="Pfam" id="PF00069">
    <property type="entry name" value="Pkinase"/>
    <property type="match status" value="1"/>
</dbReference>
<name>A0AAE1N6D4_9FABA</name>
<dbReference type="InterPro" id="IPR000719">
    <property type="entry name" value="Prot_kinase_dom"/>
</dbReference>
<dbReference type="PROSITE" id="PS00107">
    <property type="entry name" value="PROTEIN_KINASE_ATP"/>
    <property type="match status" value="1"/>
</dbReference>
<evidence type="ECO:0000259" key="21">
    <source>
        <dbReference type="PROSITE" id="PS50011"/>
    </source>
</evidence>
<sequence length="800" mass="90168">MALEKPYPIFLSLLLALLLHSVVAQPSKNNIISLGTSLTAVENGSFWPSPSGDFAFGFRKIEKEDGFLLAIWFNKIPDKTIVWSAVLETTGDALVAPNGSKVELKSDGLFQLVDPEGDQIWIASPSRNGTDHAAMLDTGNFVLVGHESQNLWQSFDHPSDTILPGQVLHSPAQLVSRYSQNNFSRGKFLLRLQDDGNLVLWTTHYPMTLANIPYWDSHVFGDGFSLVFNQTGSIFVQSSNKSMVASISSNAPSTQDFYQRAIIDYDGVFKRYTYPKGHSSSAWSVSHNIPEDICNKIVEYTGSGACGFNSYCIFDDGMKSCRCPDGYSFVDPNDVKKGCKQNFVPQSCDETSSEAHHFNFSEMQYTHFPSSYYDYFYQVSEDWCKQVCLDDCHCAVAVFRAGECWKENLPLKNGLIDTPFGGKAFFKIRKVDSSALDPENVHVKNHISKLIVIGSTFLGSSVFLNLLLLVARSKLVVYWSGHNNQEDPKTSPSRPRMNLRSFTYDELVEGTNGFTEELGRGAFSTVYKGVLPDIPGNLVAVKKLKMVNEIDKEFEAEVSAIGQTHHRNLVKLLGFCNEGEHKLLVYEFMSKGTLASFVFEDQKPSWHQRVQVAIGTAKGLLYLHEECNIQIIHCDIKPQNVLLDDSYIAKISDFGLAKLLKIDQTMTTTAIRGTKGYVADEWFKNKPITVKVDVYSFGVLLLELICCRKNFDMNIEDEHKMILIDWAYDCFHYRRLDLLVEDDDEAQIDMKKVEEYVMIGIWCIQDDPSARPTMKQVVQMLEGFMDVPNPPDLPSFTNQW</sequence>
<dbReference type="GO" id="GO:0030246">
    <property type="term" value="F:carbohydrate binding"/>
    <property type="evidence" value="ECO:0007669"/>
    <property type="project" value="UniProtKB-KW"/>
</dbReference>
<dbReference type="Gene3D" id="3.30.200.20">
    <property type="entry name" value="Phosphorylase Kinase, domain 1"/>
    <property type="match status" value="1"/>
</dbReference>
<evidence type="ECO:0000313" key="23">
    <source>
        <dbReference type="EMBL" id="KAK4283647.1"/>
    </source>
</evidence>
<dbReference type="GO" id="GO:0016020">
    <property type="term" value="C:membrane"/>
    <property type="evidence" value="ECO:0007669"/>
    <property type="project" value="UniProtKB-SubCell"/>
</dbReference>
<comment type="catalytic activity">
    <reaction evidence="16 18">
        <text>L-threonyl-[protein] + ATP = O-phospho-L-threonyl-[protein] + ADP + H(+)</text>
        <dbReference type="Rhea" id="RHEA:46608"/>
        <dbReference type="Rhea" id="RHEA-COMP:11060"/>
        <dbReference type="Rhea" id="RHEA-COMP:11605"/>
        <dbReference type="ChEBI" id="CHEBI:15378"/>
        <dbReference type="ChEBI" id="CHEBI:30013"/>
        <dbReference type="ChEBI" id="CHEBI:30616"/>
        <dbReference type="ChEBI" id="CHEBI:61977"/>
        <dbReference type="ChEBI" id="CHEBI:456216"/>
        <dbReference type="EC" id="2.7.11.1"/>
    </reaction>
</comment>
<comment type="catalytic activity">
    <reaction evidence="17 18">
        <text>L-seryl-[protein] + ATP = O-phospho-L-seryl-[protein] + ADP + H(+)</text>
        <dbReference type="Rhea" id="RHEA:17989"/>
        <dbReference type="Rhea" id="RHEA-COMP:9863"/>
        <dbReference type="Rhea" id="RHEA-COMP:11604"/>
        <dbReference type="ChEBI" id="CHEBI:15378"/>
        <dbReference type="ChEBI" id="CHEBI:29999"/>
        <dbReference type="ChEBI" id="CHEBI:30616"/>
        <dbReference type="ChEBI" id="CHEBI:83421"/>
        <dbReference type="ChEBI" id="CHEBI:456216"/>
        <dbReference type="EC" id="2.7.11.1"/>
    </reaction>
</comment>
<feature type="domain" description="Protein kinase" evidence="21">
    <location>
        <begin position="512"/>
        <end position="785"/>
    </location>
</feature>
<comment type="subcellular location">
    <subcellularLocation>
        <location evidence="1">Membrane</location>
        <topology evidence="1">Single-pass type I membrane protein</topology>
    </subcellularLocation>
</comment>
<keyword evidence="2 18" id="KW-0723">Serine/threonine-protein kinase</keyword>
<feature type="binding site" evidence="19">
    <location>
        <position position="543"/>
    </location>
    <ligand>
        <name>ATP</name>
        <dbReference type="ChEBI" id="CHEBI:30616"/>
    </ligand>
</feature>
<keyword evidence="15" id="KW-0325">Glycoprotein</keyword>
<dbReference type="FunFam" id="3.30.200.20:FF:000059">
    <property type="entry name" value="S-receptor-like serine/threonine-protein kinase"/>
    <property type="match status" value="1"/>
</dbReference>